<evidence type="ECO:0000256" key="6">
    <source>
        <dbReference type="PROSITE-ProRule" id="PRU00433"/>
    </source>
</evidence>
<evidence type="ECO:0000259" key="7">
    <source>
        <dbReference type="PROSITE" id="PS51007"/>
    </source>
</evidence>
<dbReference type="PANTHER" id="PTHR30600:SF7">
    <property type="entry name" value="CYTOCHROME C PEROXIDASE-RELATED"/>
    <property type="match status" value="1"/>
</dbReference>
<dbReference type="Pfam" id="PF14376">
    <property type="entry name" value="Haem_bd"/>
    <property type="match status" value="1"/>
</dbReference>
<dbReference type="GO" id="GO:0004130">
    <property type="term" value="F:cytochrome-c peroxidase activity"/>
    <property type="evidence" value="ECO:0007669"/>
    <property type="project" value="UniProtKB-EC"/>
</dbReference>
<dbReference type="PANTHER" id="PTHR30600">
    <property type="entry name" value="CYTOCHROME C PEROXIDASE-RELATED"/>
    <property type="match status" value="1"/>
</dbReference>
<evidence type="ECO:0000256" key="1">
    <source>
        <dbReference type="ARBA" id="ARBA00004196"/>
    </source>
</evidence>
<dbReference type="AlphaFoldDB" id="A0A347W8Q5"/>
<sequence>MSVRKAVLGAIAAGGVVYGATVAYLDHFDHATAPAPAGAGVDAASTAALNVIREARCDYCHAAKVDLPFYFSLPVANTLMSRDRDQGLRHFRVEPVIEALQNGGVPDEEPLARIEEVIHQNRMPPTLYLLMHWHAHLSAAQRDSMLSWIAQERRQHYATQGVADRFAGEPVQPVPESIPVDSHKVALGQRLFFDRQLSGNGGLSCASCHSLQHGGVDGLVTATGINGQKGPINVPTVFDAAFNKSQFWNGRARTLAEQAAGPVMNPVEMGSHDWSVVAAHLAADPSYVADFQAAFGSDAINQATITDAIAEYEKTLITPDSRFDQYLKGDDAALNTQEKHGYALFKDVGCSGCHTGPSMGGQAFEPMGLEGNYFAARGGPLTDADKGRIEVTHNPADMERFKVPNLRNIALTGPYFHDGSVKTLDQAVRDMARYQTPDHDISDQDVADIVAFLNTLTGRYQGETLRNTVP</sequence>
<keyword evidence="2 6" id="KW-0349">Heme</keyword>
<dbReference type="PROSITE" id="PS51007">
    <property type="entry name" value="CYTC"/>
    <property type="match status" value="2"/>
</dbReference>
<dbReference type="Pfam" id="PF00034">
    <property type="entry name" value="Cytochrom_C"/>
    <property type="match status" value="1"/>
</dbReference>
<dbReference type="EMBL" id="CP023036">
    <property type="protein sequence ID" value="AXY21248.1"/>
    <property type="molecule type" value="Genomic_DNA"/>
</dbReference>
<reference evidence="8 9" key="1">
    <citation type="submission" date="2017-08" db="EMBL/GenBank/DDBJ databases">
        <title>Complete genome sequence of Gluconacetobacter saccharivorans CV1 isolated from Fermented Vinegar.</title>
        <authorList>
            <person name="Kim S.-Y."/>
        </authorList>
    </citation>
    <scope>NUCLEOTIDE SEQUENCE [LARGE SCALE GENOMIC DNA]</scope>
    <source>
        <strain evidence="8 9">CV1</strain>
    </source>
</reference>
<keyword evidence="9" id="KW-1185">Reference proteome</keyword>
<evidence type="ECO:0000256" key="2">
    <source>
        <dbReference type="ARBA" id="ARBA00022617"/>
    </source>
</evidence>
<gene>
    <name evidence="8" type="primary">ccp</name>
    <name evidence="8" type="ORF">CD178_00429</name>
</gene>
<dbReference type="InterPro" id="IPR004852">
    <property type="entry name" value="Di-haem_cyt_c_peroxidsae"/>
</dbReference>
<dbReference type="Pfam" id="PF03150">
    <property type="entry name" value="CCP_MauG"/>
    <property type="match status" value="1"/>
</dbReference>
<protein>
    <submittedName>
        <fullName evidence="8">Cytochrome c551 peroxidase</fullName>
        <ecNumber evidence="8">1.11.1.5</ecNumber>
    </submittedName>
</protein>
<proteinExistence type="predicted"/>
<name>A0A347W8Q5_9PROT</name>
<organism evidence="8 9">
    <name type="scientific">Komagataeibacter saccharivorans</name>
    <dbReference type="NCBI Taxonomy" id="265959"/>
    <lineage>
        <taxon>Bacteria</taxon>
        <taxon>Pseudomonadati</taxon>
        <taxon>Pseudomonadota</taxon>
        <taxon>Alphaproteobacteria</taxon>
        <taxon>Acetobacterales</taxon>
        <taxon>Acetobacteraceae</taxon>
        <taxon>Komagataeibacter</taxon>
    </lineage>
</organism>
<evidence type="ECO:0000256" key="4">
    <source>
        <dbReference type="ARBA" id="ARBA00023002"/>
    </source>
</evidence>
<dbReference type="InterPro" id="IPR051395">
    <property type="entry name" value="Cytochrome_c_Peroxidase/MauG"/>
</dbReference>
<dbReference type="GO" id="GO:0030313">
    <property type="term" value="C:cell envelope"/>
    <property type="evidence" value="ECO:0007669"/>
    <property type="project" value="UniProtKB-SubCell"/>
</dbReference>
<dbReference type="Proteomes" id="UP000264120">
    <property type="component" value="Chromosome"/>
</dbReference>
<dbReference type="InterPro" id="IPR009056">
    <property type="entry name" value="Cyt_c-like_dom"/>
</dbReference>
<dbReference type="RefSeq" id="WP_102324536.1">
    <property type="nucleotide sequence ID" value="NZ_CALCQY010000034.1"/>
</dbReference>
<dbReference type="EC" id="1.11.1.5" evidence="8"/>
<feature type="domain" description="Cytochrome c" evidence="7">
    <location>
        <begin position="336"/>
        <end position="457"/>
    </location>
</feature>
<accession>A0A347W8Q5</accession>
<dbReference type="GO" id="GO:0020037">
    <property type="term" value="F:heme binding"/>
    <property type="evidence" value="ECO:0007669"/>
    <property type="project" value="InterPro"/>
</dbReference>
<dbReference type="OrthoDB" id="9805202at2"/>
<keyword evidence="8" id="KW-0575">Peroxidase</keyword>
<evidence type="ECO:0000256" key="5">
    <source>
        <dbReference type="ARBA" id="ARBA00023004"/>
    </source>
</evidence>
<dbReference type="GO" id="GO:0009055">
    <property type="term" value="F:electron transfer activity"/>
    <property type="evidence" value="ECO:0007669"/>
    <property type="project" value="InterPro"/>
</dbReference>
<evidence type="ECO:0000313" key="9">
    <source>
        <dbReference type="Proteomes" id="UP000264120"/>
    </source>
</evidence>
<keyword evidence="3 6" id="KW-0479">Metal-binding</keyword>
<dbReference type="GO" id="GO:0046872">
    <property type="term" value="F:metal ion binding"/>
    <property type="evidence" value="ECO:0007669"/>
    <property type="project" value="UniProtKB-KW"/>
</dbReference>
<dbReference type="InterPro" id="IPR036909">
    <property type="entry name" value="Cyt_c-like_dom_sf"/>
</dbReference>
<keyword evidence="5 6" id="KW-0408">Iron</keyword>
<dbReference type="Gene3D" id="1.10.760.10">
    <property type="entry name" value="Cytochrome c-like domain"/>
    <property type="match status" value="2"/>
</dbReference>
<dbReference type="InterPro" id="IPR025992">
    <property type="entry name" value="Haem-bd"/>
</dbReference>
<evidence type="ECO:0000256" key="3">
    <source>
        <dbReference type="ARBA" id="ARBA00022723"/>
    </source>
</evidence>
<comment type="subcellular location">
    <subcellularLocation>
        <location evidence="1">Cell envelope</location>
    </subcellularLocation>
</comment>
<keyword evidence="4 8" id="KW-0560">Oxidoreductase</keyword>
<feature type="domain" description="Cytochrome c" evidence="7">
    <location>
        <begin position="183"/>
        <end position="292"/>
    </location>
</feature>
<evidence type="ECO:0000313" key="8">
    <source>
        <dbReference type="EMBL" id="AXY21248.1"/>
    </source>
</evidence>
<dbReference type="SUPFAM" id="SSF46626">
    <property type="entry name" value="Cytochrome c"/>
    <property type="match status" value="2"/>
</dbReference>
<dbReference type="KEGG" id="ksc:CD178_00429"/>
<dbReference type="SMART" id="SM01235">
    <property type="entry name" value="Haem_bd"/>
    <property type="match status" value="1"/>
</dbReference>